<accession>A0A8S0REI6</accession>
<gene>
    <name evidence="1" type="ORF">OLEA9_A009324</name>
</gene>
<name>A0A8S0REI6_OLEEU</name>
<evidence type="ECO:0000313" key="1">
    <source>
        <dbReference type="EMBL" id="CAA2977389.1"/>
    </source>
</evidence>
<feature type="non-terminal residue" evidence="1">
    <location>
        <position position="62"/>
    </location>
</feature>
<evidence type="ECO:0000313" key="2">
    <source>
        <dbReference type="Proteomes" id="UP000594638"/>
    </source>
</evidence>
<comment type="caution">
    <text evidence="1">The sequence shown here is derived from an EMBL/GenBank/DDBJ whole genome shotgun (WGS) entry which is preliminary data.</text>
</comment>
<dbReference type="AlphaFoldDB" id="A0A8S0REI6"/>
<dbReference type="Gramene" id="OE9A009324T1">
    <property type="protein sequence ID" value="OE9A009324C1"/>
    <property type="gene ID" value="OE9A009324"/>
</dbReference>
<feature type="non-terminal residue" evidence="1">
    <location>
        <position position="1"/>
    </location>
</feature>
<dbReference type="EMBL" id="CACTIH010003502">
    <property type="protein sequence ID" value="CAA2977389.1"/>
    <property type="molecule type" value="Genomic_DNA"/>
</dbReference>
<organism evidence="1 2">
    <name type="scientific">Olea europaea subsp. europaea</name>
    <dbReference type="NCBI Taxonomy" id="158383"/>
    <lineage>
        <taxon>Eukaryota</taxon>
        <taxon>Viridiplantae</taxon>
        <taxon>Streptophyta</taxon>
        <taxon>Embryophyta</taxon>
        <taxon>Tracheophyta</taxon>
        <taxon>Spermatophyta</taxon>
        <taxon>Magnoliopsida</taxon>
        <taxon>eudicotyledons</taxon>
        <taxon>Gunneridae</taxon>
        <taxon>Pentapetalae</taxon>
        <taxon>asterids</taxon>
        <taxon>lamiids</taxon>
        <taxon>Lamiales</taxon>
        <taxon>Oleaceae</taxon>
        <taxon>Oleeae</taxon>
        <taxon>Olea</taxon>
    </lineage>
</organism>
<keyword evidence="2" id="KW-1185">Reference proteome</keyword>
<reference evidence="1 2" key="1">
    <citation type="submission" date="2019-12" db="EMBL/GenBank/DDBJ databases">
        <authorList>
            <person name="Alioto T."/>
            <person name="Alioto T."/>
            <person name="Gomez Garrido J."/>
        </authorList>
    </citation>
    <scope>NUCLEOTIDE SEQUENCE [LARGE SCALE GENOMIC DNA]</scope>
</reference>
<dbReference type="Proteomes" id="UP000594638">
    <property type="component" value="Unassembled WGS sequence"/>
</dbReference>
<sequence>VDNTNEIHQLGQQIAGLLTKTLTPDLAVRKAAEEELIRLETSSKLFGLATLYLTRLSDLGQE</sequence>
<proteinExistence type="predicted"/>
<protein>
    <submittedName>
        <fullName evidence="1">Uncharacterized protein</fullName>
    </submittedName>
</protein>